<dbReference type="PANTHER" id="PTHR10587:SF133">
    <property type="entry name" value="CHITIN DEACETYLASE 1-RELATED"/>
    <property type="match status" value="1"/>
</dbReference>
<keyword evidence="7" id="KW-0732">Signal</keyword>
<dbReference type="InterPro" id="IPR011330">
    <property type="entry name" value="Glyco_hydro/deAcase_b/a-brl"/>
</dbReference>
<keyword evidence="4" id="KW-0479">Metal-binding</keyword>
<evidence type="ECO:0000256" key="4">
    <source>
        <dbReference type="ARBA" id="ARBA00022723"/>
    </source>
</evidence>
<dbReference type="GO" id="GO:0016810">
    <property type="term" value="F:hydrolase activity, acting on carbon-nitrogen (but not peptide) bonds"/>
    <property type="evidence" value="ECO:0007669"/>
    <property type="project" value="InterPro"/>
</dbReference>
<feature type="signal peptide" evidence="7">
    <location>
        <begin position="1"/>
        <end position="20"/>
    </location>
</feature>
<comment type="caution">
    <text evidence="9">The sequence shown here is derived from an EMBL/GenBank/DDBJ whole genome shotgun (WGS) entry which is preliminary data.</text>
</comment>
<evidence type="ECO:0000313" key="10">
    <source>
        <dbReference type="Proteomes" id="UP000563524"/>
    </source>
</evidence>
<proteinExistence type="inferred from homology"/>
<keyword evidence="10" id="KW-1185">Reference proteome</keyword>
<sequence length="312" mass="33619">MRPFVLLVLALLAACGQTTAETASADKRIAITYDDAPLPDGPHLTGAERGAALIEALAAAESGPVAVFVTTDGLADEPDGRERIEAYAAAGHLIANHSHTHPHLSEMTADAYLANLDEAERQLAGFENRRPWFRFPYLDEGGQDRAKRDAVRAGLAERGLMSGYVTVDTYDWHVQSRWDEAARAGRQADLDALREVYVAMVLDAAEHYDALSRARLGRAPAQVLLLHENDLAALFAGDMIAALRDAGWQIVSPDEAFADEIAENLPDGLFSGMGRVSALAFEAGARGDELGHWSVDADAIDARLEKAEAFSD</sequence>
<dbReference type="Gene3D" id="3.20.20.370">
    <property type="entry name" value="Glycoside hydrolase/deacetylase"/>
    <property type="match status" value="1"/>
</dbReference>
<evidence type="ECO:0000256" key="5">
    <source>
        <dbReference type="ARBA" id="ARBA00022801"/>
    </source>
</evidence>
<dbReference type="InterPro" id="IPR050248">
    <property type="entry name" value="Polysacc_deacetylase_ArnD"/>
</dbReference>
<evidence type="ECO:0000256" key="7">
    <source>
        <dbReference type="SAM" id="SignalP"/>
    </source>
</evidence>
<comment type="similarity">
    <text evidence="2">Belongs to the polysaccharide deacetylase family.</text>
</comment>
<evidence type="ECO:0000256" key="6">
    <source>
        <dbReference type="ARBA" id="ARBA00032976"/>
    </source>
</evidence>
<dbReference type="Proteomes" id="UP000563524">
    <property type="component" value="Unassembled WGS sequence"/>
</dbReference>
<gene>
    <name evidence="9" type="ORF">GGQ59_001237</name>
</gene>
<feature type="chain" id="PRO_5032561648" description="Chitooligosaccharide deacetylase" evidence="7">
    <location>
        <begin position="21"/>
        <end position="312"/>
    </location>
</feature>
<evidence type="ECO:0000256" key="2">
    <source>
        <dbReference type="ARBA" id="ARBA00010973"/>
    </source>
</evidence>
<dbReference type="RefSeq" id="WP_183816906.1">
    <property type="nucleotide sequence ID" value="NZ_JACHOB010000002.1"/>
</dbReference>
<organism evidence="9 10">
    <name type="scientific">Parvularcula dongshanensis</name>
    <dbReference type="NCBI Taxonomy" id="1173995"/>
    <lineage>
        <taxon>Bacteria</taxon>
        <taxon>Pseudomonadati</taxon>
        <taxon>Pseudomonadota</taxon>
        <taxon>Alphaproteobacteria</taxon>
        <taxon>Parvularculales</taxon>
        <taxon>Parvularculaceae</taxon>
        <taxon>Parvularcula</taxon>
    </lineage>
</organism>
<dbReference type="AlphaFoldDB" id="A0A840I372"/>
<evidence type="ECO:0000259" key="8">
    <source>
        <dbReference type="PROSITE" id="PS51677"/>
    </source>
</evidence>
<name>A0A840I372_9PROT</name>
<evidence type="ECO:0000256" key="1">
    <source>
        <dbReference type="ARBA" id="ARBA00003236"/>
    </source>
</evidence>
<dbReference type="PROSITE" id="PS51257">
    <property type="entry name" value="PROKAR_LIPOPROTEIN"/>
    <property type="match status" value="1"/>
</dbReference>
<dbReference type="Pfam" id="PF01522">
    <property type="entry name" value="Polysacc_deac_1"/>
    <property type="match status" value="1"/>
</dbReference>
<dbReference type="GO" id="GO:0046872">
    <property type="term" value="F:metal ion binding"/>
    <property type="evidence" value="ECO:0007669"/>
    <property type="project" value="UniProtKB-KW"/>
</dbReference>
<dbReference type="PROSITE" id="PS51677">
    <property type="entry name" value="NODB"/>
    <property type="match status" value="1"/>
</dbReference>
<dbReference type="SUPFAM" id="SSF88713">
    <property type="entry name" value="Glycoside hydrolase/deacetylase"/>
    <property type="match status" value="1"/>
</dbReference>
<comment type="function">
    <text evidence="1">Is involved in generating a small heat-stable compound (Nod), an acylated oligomer of N-acetylglucosamine, that stimulates mitosis in various plant protoplasts.</text>
</comment>
<dbReference type="PANTHER" id="PTHR10587">
    <property type="entry name" value="GLYCOSYL TRANSFERASE-RELATED"/>
    <property type="match status" value="1"/>
</dbReference>
<accession>A0A840I372</accession>
<protein>
    <recommendedName>
        <fullName evidence="3">Chitooligosaccharide deacetylase</fullName>
    </recommendedName>
    <alternativeName>
        <fullName evidence="6">Nodulation protein B</fullName>
    </alternativeName>
</protein>
<evidence type="ECO:0000313" key="9">
    <source>
        <dbReference type="EMBL" id="MBB4658723.1"/>
    </source>
</evidence>
<keyword evidence="5" id="KW-0378">Hydrolase</keyword>
<dbReference type="InterPro" id="IPR002509">
    <property type="entry name" value="NODB_dom"/>
</dbReference>
<dbReference type="EMBL" id="JACHOB010000002">
    <property type="protein sequence ID" value="MBB4658723.1"/>
    <property type="molecule type" value="Genomic_DNA"/>
</dbReference>
<feature type="domain" description="NodB homology" evidence="8">
    <location>
        <begin position="27"/>
        <end position="251"/>
    </location>
</feature>
<dbReference type="GO" id="GO:0005975">
    <property type="term" value="P:carbohydrate metabolic process"/>
    <property type="evidence" value="ECO:0007669"/>
    <property type="project" value="InterPro"/>
</dbReference>
<evidence type="ECO:0000256" key="3">
    <source>
        <dbReference type="ARBA" id="ARBA00020071"/>
    </source>
</evidence>
<reference evidence="9 10" key="1">
    <citation type="submission" date="2020-08" db="EMBL/GenBank/DDBJ databases">
        <title>Genomic Encyclopedia of Type Strains, Phase IV (KMG-IV): sequencing the most valuable type-strain genomes for metagenomic binning, comparative biology and taxonomic classification.</title>
        <authorList>
            <person name="Goeker M."/>
        </authorList>
    </citation>
    <scope>NUCLEOTIDE SEQUENCE [LARGE SCALE GENOMIC DNA]</scope>
    <source>
        <strain evidence="9 10">DSM 102850</strain>
    </source>
</reference>
<dbReference type="GO" id="GO:0016020">
    <property type="term" value="C:membrane"/>
    <property type="evidence" value="ECO:0007669"/>
    <property type="project" value="TreeGrafter"/>
</dbReference>